<name>A0A4Y7TKV3_COPMI</name>
<protein>
    <submittedName>
        <fullName evidence="1">Uncharacterized protein</fullName>
    </submittedName>
</protein>
<reference evidence="1 2" key="1">
    <citation type="journal article" date="2019" name="Nat. Ecol. Evol.">
        <title>Megaphylogeny resolves global patterns of mushroom evolution.</title>
        <authorList>
            <person name="Varga T."/>
            <person name="Krizsan K."/>
            <person name="Foldi C."/>
            <person name="Dima B."/>
            <person name="Sanchez-Garcia M."/>
            <person name="Sanchez-Ramirez S."/>
            <person name="Szollosi G.J."/>
            <person name="Szarkandi J.G."/>
            <person name="Papp V."/>
            <person name="Albert L."/>
            <person name="Andreopoulos W."/>
            <person name="Angelini C."/>
            <person name="Antonin V."/>
            <person name="Barry K.W."/>
            <person name="Bougher N.L."/>
            <person name="Buchanan P."/>
            <person name="Buyck B."/>
            <person name="Bense V."/>
            <person name="Catcheside P."/>
            <person name="Chovatia M."/>
            <person name="Cooper J."/>
            <person name="Damon W."/>
            <person name="Desjardin D."/>
            <person name="Finy P."/>
            <person name="Geml J."/>
            <person name="Haridas S."/>
            <person name="Hughes K."/>
            <person name="Justo A."/>
            <person name="Karasinski D."/>
            <person name="Kautmanova I."/>
            <person name="Kiss B."/>
            <person name="Kocsube S."/>
            <person name="Kotiranta H."/>
            <person name="LaButti K.M."/>
            <person name="Lechner B.E."/>
            <person name="Liimatainen K."/>
            <person name="Lipzen A."/>
            <person name="Lukacs Z."/>
            <person name="Mihaltcheva S."/>
            <person name="Morgado L.N."/>
            <person name="Niskanen T."/>
            <person name="Noordeloos M.E."/>
            <person name="Ohm R.A."/>
            <person name="Ortiz-Santana B."/>
            <person name="Ovrebo C."/>
            <person name="Racz N."/>
            <person name="Riley R."/>
            <person name="Savchenko A."/>
            <person name="Shiryaev A."/>
            <person name="Soop K."/>
            <person name="Spirin V."/>
            <person name="Szebenyi C."/>
            <person name="Tomsovsky M."/>
            <person name="Tulloss R.E."/>
            <person name="Uehling J."/>
            <person name="Grigoriev I.V."/>
            <person name="Vagvolgyi C."/>
            <person name="Papp T."/>
            <person name="Martin F.M."/>
            <person name="Miettinen O."/>
            <person name="Hibbett D.S."/>
            <person name="Nagy L.G."/>
        </authorList>
    </citation>
    <scope>NUCLEOTIDE SEQUENCE [LARGE SCALE GENOMIC DNA]</scope>
    <source>
        <strain evidence="1 2">FP101781</strain>
    </source>
</reference>
<gene>
    <name evidence="1" type="ORF">FA13DRAFT_1728703</name>
</gene>
<sequence>MLLIPQATIYYQGKHRRARAHVQGACIACGPENGLTMSTYRRCSSKSYPLIFGYDS</sequence>
<dbReference type="AlphaFoldDB" id="A0A4Y7TKV3"/>
<keyword evidence="2" id="KW-1185">Reference proteome</keyword>
<dbReference type="Proteomes" id="UP000298030">
    <property type="component" value="Unassembled WGS sequence"/>
</dbReference>
<comment type="caution">
    <text evidence="1">The sequence shown here is derived from an EMBL/GenBank/DDBJ whole genome shotgun (WGS) entry which is preliminary data.</text>
</comment>
<organism evidence="1 2">
    <name type="scientific">Coprinellus micaceus</name>
    <name type="common">Glistening ink-cap mushroom</name>
    <name type="synonym">Coprinus micaceus</name>
    <dbReference type="NCBI Taxonomy" id="71717"/>
    <lineage>
        <taxon>Eukaryota</taxon>
        <taxon>Fungi</taxon>
        <taxon>Dikarya</taxon>
        <taxon>Basidiomycota</taxon>
        <taxon>Agaricomycotina</taxon>
        <taxon>Agaricomycetes</taxon>
        <taxon>Agaricomycetidae</taxon>
        <taxon>Agaricales</taxon>
        <taxon>Agaricineae</taxon>
        <taxon>Psathyrellaceae</taxon>
        <taxon>Coprinellus</taxon>
    </lineage>
</organism>
<proteinExistence type="predicted"/>
<dbReference type="EMBL" id="QPFP01000008">
    <property type="protein sequence ID" value="TEB34817.1"/>
    <property type="molecule type" value="Genomic_DNA"/>
</dbReference>
<accession>A0A4Y7TKV3</accession>
<evidence type="ECO:0000313" key="1">
    <source>
        <dbReference type="EMBL" id="TEB34817.1"/>
    </source>
</evidence>
<evidence type="ECO:0000313" key="2">
    <source>
        <dbReference type="Proteomes" id="UP000298030"/>
    </source>
</evidence>